<dbReference type="OrthoDB" id="3559580at2759"/>
<keyword evidence="2" id="KW-1185">Reference proteome</keyword>
<comment type="caution">
    <text evidence="1">The sequence shown here is derived from an EMBL/GenBank/DDBJ whole genome shotgun (WGS) entry which is preliminary data.</text>
</comment>
<gene>
    <name evidence="1" type="ORF">DID88_002101</name>
</gene>
<reference evidence="1 2" key="1">
    <citation type="submission" date="2018-06" db="EMBL/GenBank/DDBJ databases">
        <title>Genome Sequence of the Brown Rot Fungal Pathogen Monilinia fructigena.</title>
        <authorList>
            <person name="Landi L."/>
            <person name="De Miccolis Angelini R.M."/>
            <person name="Pollastro S."/>
            <person name="Abate D."/>
            <person name="Faretra F."/>
            <person name="Romanazzi G."/>
        </authorList>
    </citation>
    <scope>NUCLEOTIDE SEQUENCE [LARGE SCALE GENOMIC DNA]</scope>
    <source>
        <strain evidence="1 2">Mfrg269</strain>
    </source>
</reference>
<protein>
    <submittedName>
        <fullName evidence="1">Uncharacterized protein</fullName>
    </submittedName>
</protein>
<organism evidence="1 2">
    <name type="scientific">Monilinia fructigena</name>
    <dbReference type="NCBI Taxonomy" id="38457"/>
    <lineage>
        <taxon>Eukaryota</taxon>
        <taxon>Fungi</taxon>
        <taxon>Dikarya</taxon>
        <taxon>Ascomycota</taxon>
        <taxon>Pezizomycotina</taxon>
        <taxon>Leotiomycetes</taxon>
        <taxon>Helotiales</taxon>
        <taxon>Sclerotiniaceae</taxon>
        <taxon>Monilinia</taxon>
    </lineage>
</organism>
<evidence type="ECO:0000313" key="2">
    <source>
        <dbReference type="Proteomes" id="UP000249056"/>
    </source>
</evidence>
<dbReference type="AlphaFoldDB" id="A0A395J0S3"/>
<evidence type="ECO:0000313" key="1">
    <source>
        <dbReference type="EMBL" id="RAL64209.1"/>
    </source>
</evidence>
<dbReference type="EMBL" id="QKRW01000015">
    <property type="protein sequence ID" value="RAL64209.1"/>
    <property type="molecule type" value="Genomic_DNA"/>
</dbReference>
<name>A0A395J0S3_9HELO</name>
<accession>A0A395J0S3</accession>
<sequence length="214" mass="23620">MHHEHKNKGKALDQSTPWTDLIWDDRGYWYQTRTGSTGEQEYYYPSETEHRSATPRTPGPVGPNFANNSQPVLLPPTTTSSNAYTTSQAYNTVQLITIQIQTPPYASPAPIDNYYSASNTTNRGCGTVPTVYNSNKAWSSSYAPTNSVSWQPAENIATSTIEHTTRGINSMSLTTPRAPLPNAFDSHVAERLGNAKHIYKAPNYGDTETLDSSK</sequence>
<dbReference type="Proteomes" id="UP000249056">
    <property type="component" value="Unassembled WGS sequence"/>
</dbReference>
<proteinExistence type="predicted"/>